<name>A0A6P2DD12_9BACT</name>
<sequence length="98" mass="11097">MPKIVVKLKESHLSMFLITEGDYEIASDAEKGKPGFAGRSIAPDIPHRTAGKIRIQIVFEAEPDKIAYYKDEVFNDQTLHLYRGGEQELVPNKSRKSH</sequence>
<accession>A0A6P2DD12</accession>
<dbReference type="RefSeq" id="WP_162671818.1">
    <property type="nucleotide sequence ID" value="NZ_LR593886.1"/>
</dbReference>
<dbReference type="AlphaFoldDB" id="A0A6P2DD12"/>
<dbReference type="KEGG" id="gms:SOIL9_00180"/>
<dbReference type="Proteomes" id="UP000464178">
    <property type="component" value="Chromosome"/>
</dbReference>
<evidence type="ECO:0000313" key="1">
    <source>
        <dbReference type="EMBL" id="VTR99207.1"/>
    </source>
</evidence>
<dbReference type="EMBL" id="LR593886">
    <property type="protein sequence ID" value="VTR99207.1"/>
    <property type="molecule type" value="Genomic_DNA"/>
</dbReference>
<gene>
    <name evidence="1" type="ORF">SOIL9_00180</name>
</gene>
<protein>
    <submittedName>
        <fullName evidence="1">Uncharacterized protein</fullName>
    </submittedName>
</protein>
<evidence type="ECO:0000313" key="2">
    <source>
        <dbReference type="Proteomes" id="UP000464178"/>
    </source>
</evidence>
<organism evidence="1 2">
    <name type="scientific">Gemmata massiliana</name>
    <dbReference type="NCBI Taxonomy" id="1210884"/>
    <lineage>
        <taxon>Bacteria</taxon>
        <taxon>Pseudomonadati</taxon>
        <taxon>Planctomycetota</taxon>
        <taxon>Planctomycetia</taxon>
        <taxon>Gemmatales</taxon>
        <taxon>Gemmataceae</taxon>
        <taxon>Gemmata</taxon>
    </lineage>
</organism>
<reference evidence="1 2" key="1">
    <citation type="submission" date="2019-05" db="EMBL/GenBank/DDBJ databases">
        <authorList>
            <consortium name="Science for Life Laboratories"/>
        </authorList>
    </citation>
    <scope>NUCLEOTIDE SEQUENCE [LARGE SCALE GENOMIC DNA]</scope>
    <source>
        <strain evidence="1">Soil9</strain>
    </source>
</reference>
<keyword evidence="2" id="KW-1185">Reference proteome</keyword>
<proteinExistence type="predicted"/>